<protein>
    <submittedName>
        <fullName evidence="1">Uncharacterized protein</fullName>
    </submittedName>
</protein>
<name>A0AAV2NZ94_9HYME</name>
<organism evidence="1 2">
    <name type="scientific">Lasius platythorax</name>
    <dbReference type="NCBI Taxonomy" id="488582"/>
    <lineage>
        <taxon>Eukaryota</taxon>
        <taxon>Metazoa</taxon>
        <taxon>Ecdysozoa</taxon>
        <taxon>Arthropoda</taxon>
        <taxon>Hexapoda</taxon>
        <taxon>Insecta</taxon>
        <taxon>Pterygota</taxon>
        <taxon>Neoptera</taxon>
        <taxon>Endopterygota</taxon>
        <taxon>Hymenoptera</taxon>
        <taxon>Apocrita</taxon>
        <taxon>Aculeata</taxon>
        <taxon>Formicoidea</taxon>
        <taxon>Formicidae</taxon>
        <taxon>Formicinae</taxon>
        <taxon>Lasius</taxon>
        <taxon>Lasius</taxon>
    </lineage>
</organism>
<accession>A0AAV2NZ94</accession>
<dbReference type="EMBL" id="OZ034829">
    <property type="protein sequence ID" value="CAL1685866.1"/>
    <property type="molecule type" value="Genomic_DNA"/>
</dbReference>
<keyword evidence="2" id="KW-1185">Reference proteome</keyword>
<reference evidence="1" key="1">
    <citation type="submission" date="2024-04" db="EMBL/GenBank/DDBJ databases">
        <authorList>
            <consortium name="Molecular Ecology Group"/>
        </authorList>
    </citation>
    <scope>NUCLEOTIDE SEQUENCE</scope>
</reference>
<dbReference type="AlphaFoldDB" id="A0AAV2NZ94"/>
<sequence>MPQVHRPPIDSVLRRPRERNEVINEAGVARIKISRSRWNFQGWRLAASLPSRWKKQEAGDENSISNVGVVARRDGEEMA</sequence>
<evidence type="ECO:0000313" key="2">
    <source>
        <dbReference type="Proteomes" id="UP001497644"/>
    </source>
</evidence>
<dbReference type="Proteomes" id="UP001497644">
    <property type="component" value="Chromosome 6"/>
</dbReference>
<proteinExistence type="predicted"/>
<gene>
    <name evidence="1" type="ORF">LPLAT_LOCUS11273</name>
</gene>
<evidence type="ECO:0000313" key="1">
    <source>
        <dbReference type="EMBL" id="CAL1685866.1"/>
    </source>
</evidence>